<feature type="compositionally biased region" description="Polar residues" evidence="8">
    <location>
        <begin position="950"/>
        <end position="964"/>
    </location>
</feature>
<keyword evidence="3 6" id="KW-0547">Nucleotide-binding</keyword>
<feature type="compositionally biased region" description="Polar residues" evidence="8">
    <location>
        <begin position="16"/>
        <end position="27"/>
    </location>
</feature>
<feature type="coiled-coil region" evidence="7">
    <location>
        <begin position="1682"/>
        <end position="1782"/>
    </location>
</feature>
<feature type="region of interest" description="Disordered" evidence="8">
    <location>
        <begin position="892"/>
        <end position="964"/>
    </location>
</feature>
<dbReference type="InterPro" id="IPR019821">
    <property type="entry name" value="Kinesin_motor_CS"/>
</dbReference>
<feature type="compositionally biased region" description="Low complexity" evidence="8">
    <location>
        <begin position="34"/>
        <end position="58"/>
    </location>
</feature>
<keyword evidence="11" id="KW-1185">Reference proteome</keyword>
<evidence type="ECO:0000256" key="5">
    <source>
        <dbReference type="ARBA" id="ARBA00023054"/>
    </source>
</evidence>
<evidence type="ECO:0000256" key="4">
    <source>
        <dbReference type="ARBA" id="ARBA00022840"/>
    </source>
</evidence>
<dbReference type="GO" id="GO:0005737">
    <property type="term" value="C:cytoplasm"/>
    <property type="evidence" value="ECO:0007669"/>
    <property type="project" value="UniProtKB-SubCell"/>
</dbReference>
<evidence type="ECO:0000313" key="11">
    <source>
        <dbReference type="Proteomes" id="UP000094526"/>
    </source>
</evidence>
<feature type="compositionally biased region" description="Low complexity" evidence="8">
    <location>
        <begin position="1656"/>
        <end position="1668"/>
    </location>
</feature>
<accession>A0A1C1C9A0</accession>
<dbReference type="GO" id="GO:0007052">
    <property type="term" value="P:mitotic spindle organization"/>
    <property type="evidence" value="ECO:0007669"/>
    <property type="project" value="TreeGrafter"/>
</dbReference>
<feature type="compositionally biased region" description="Basic and acidic residues" evidence="8">
    <location>
        <begin position="513"/>
        <end position="534"/>
    </location>
</feature>
<dbReference type="eggNOG" id="KOG0244">
    <property type="taxonomic scope" value="Eukaryota"/>
</dbReference>
<feature type="coiled-coil region" evidence="7">
    <location>
        <begin position="1070"/>
        <end position="1215"/>
    </location>
</feature>
<evidence type="ECO:0000256" key="1">
    <source>
        <dbReference type="ARBA" id="ARBA00004496"/>
    </source>
</evidence>
<dbReference type="Proteomes" id="UP000094526">
    <property type="component" value="Unassembled WGS sequence"/>
</dbReference>
<dbReference type="AlphaFoldDB" id="A0A1C1C9A0"/>
<dbReference type="GO" id="GO:0007018">
    <property type="term" value="P:microtubule-based movement"/>
    <property type="evidence" value="ECO:0007669"/>
    <property type="project" value="InterPro"/>
</dbReference>
<proteinExistence type="inferred from homology"/>
<feature type="compositionally biased region" description="Polar residues" evidence="8">
    <location>
        <begin position="1561"/>
        <end position="1599"/>
    </location>
</feature>
<name>A0A1C1C9A0_9EURO</name>
<dbReference type="OrthoDB" id="3176171at2759"/>
<dbReference type="GO" id="GO:0051231">
    <property type="term" value="P:spindle elongation"/>
    <property type="evidence" value="ECO:0007669"/>
    <property type="project" value="TreeGrafter"/>
</dbReference>
<dbReference type="PANTHER" id="PTHR47969:SF15">
    <property type="entry name" value="CHROMOSOME-ASSOCIATED KINESIN KIF4A-RELATED"/>
    <property type="match status" value="1"/>
</dbReference>
<feature type="region of interest" description="Disordered" evidence="8">
    <location>
        <begin position="346"/>
        <end position="367"/>
    </location>
</feature>
<feature type="coiled-coil region" evidence="7">
    <location>
        <begin position="1407"/>
        <end position="1517"/>
    </location>
</feature>
<dbReference type="PRINTS" id="PR00380">
    <property type="entry name" value="KINESINHEAVY"/>
</dbReference>
<dbReference type="GO" id="GO:0005524">
    <property type="term" value="F:ATP binding"/>
    <property type="evidence" value="ECO:0007669"/>
    <property type="project" value="UniProtKB-UniRule"/>
</dbReference>
<feature type="compositionally biased region" description="Pro residues" evidence="8">
    <location>
        <begin position="1607"/>
        <end position="1620"/>
    </location>
</feature>
<protein>
    <submittedName>
        <fullName evidence="10">Kinesin</fullName>
    </submittedName>
</protein>
<feature type="region of interest" description="Disordered" evidence="8">
    <location>
        <begin position="1011"/>
        <end position="1042"/>
    </location>
</feature>
<dbReference type="SUPFAM" id="SSF52540">
    <property type="entry name" value="P-loop containing nucleoside triphosphate hydrolases"/>
    <property type="match status" value="1"/>
</dbReference>
<feature type="region of interest" description="Disordered" evidence="8">
    <location>
        <begin position="1561"/>
        <end position="1677"/>
    </location>
</feature>
<evidence type="ECO:0000259" key="9">
    <source>
        <dbReference type="PROSITE" id="PS50067"/>
    </source>
</evidence>
<feature type="compositionally biased region" description="Low complexity" evidence="8">
    <location>
        <begin position="930"/>
        <end position="949"/>
    </location>
</feature>
<dbReference type="InterPro" id="IPR001752">
    <property type="entry name" value="Kinesin_motor_dom"/>
</dbReference>
<evidence type="ECO:0000256" key="3">
    <source>
        <dbReference type="ARBA" id="ARBA00022741"/>
    </source>
</evidence>
<feature type="region of interest" description="Disordered" evidence="8">
    <location>
        <begin position="509"/>
        <end position="534"/>
    </location>
</feature>
<dbReference type="Pfam" id="PF00225">
    <property type="entry name" value="Kinesin"/>
    <property type="match status" value="1"/>
</dbReference>
<feature type="coiled-coil region" evidence="7">
    <location>
        <begin position="708"/>
        <end position="735"/>
    </location>
</feature>
<keyword evidence="5 7" id="KW-0175">Coiled coil</keyword>
<dbReference type="SMART" id="SM00129">
    <property type="entry name" value="KISc"/>
    <property type="match status" value="1"/>
</dbReference>
<keyword evidence="6" id="KW-0505">Motor protein</keyword>
<feature type="binding site" evidence="6">
    <location>
        <begin position="154"/>
        <end position="161"/>
    </location>
    <ligand>
        <name>ATP</name>
        <dbReference type="ChEBI" id="CHEBI:30616"/>
    </ligand>
</feature>
<dbReference type="GO" id="GO:0008017">
    <property type="term" value="F:microtubule binding"/>
    <property type="evidence" value="ECO:0007669"/>
    <property type="project" value="InterPro"/>
</dbReference>
<comment type="caution">
    <text evidence="10">The sequence shown here is derived from an EMBL/GenBank/DDBJ whole genome shotgun (WGS) entry which is preliminary data.</text>
</comment>
<comment type="similarity">
    <text evidence="6">Belongs to the TRAFAC class myosin-kinesin ATPase superfamily. Kinesin family.</text>
</comment>
<keyword evidence="4 6" id="KW-0067">ATP-binding</keyword>
<dbReference type="PROSITE" id="PS50067">
    <property type="entry name" value="KINESIN_MOTOR_2"/>
    <property type="match status" value="1"/>
</dbReference>
<evidence type="ECO:0000256" key="8">
    <source>
        <dbReference type="SAM" id="MobiDB-lite"/>
    </source>
</evidence>
<feature type="compositionally biased region" description="Polar residues" evidence="8">
    <location>
        <begin position="1626"/>
        <end position="1640"/>
    </location>
</feature>
<sequence length="1798" mass="200071">MVSSPPASPDGARQVRPQSVFSGSTSDALHKARPQSMMSRPPRSHSRMSQSSNQIGSRSSDEDVKTSVKVVVRVRPPLGPSDPGFDLIPQRFQRSMVQVNTNTSLAVESPQGRKIFIFDRVFGEDVTQKAVWEYLQDSVDSFLQGYNVSILAYGQSGAGKSYTMGTSGPTEQFDTSLKGEPRSTRLEHSFLHSAGVIPRAAQYLFESLSGGAAQAAHSRHNSGLKSPTRYSVTSLNQVMQNSKSFIDKGWDMSVTYVEIYNEQPRDLLLPEDAPFTERANVQIREDPRGRIFVEGLNSVRVSTVEELMRVLNHGSAIRQTDATAINARSSRSHAVFTINLRQTKAQGFPSAKDKRSSTAVDHMSGGDSPMTVESKLHFVDLAGSERLKNTGATGDRAREGISINAGLASLGKVISQLSSRSPGTYVSYRDSKLTRMLQDSLGGNAITYMIACVTPAEFHLSETLNTVQYAQRARNIQSKPKIQQVDDGADKQAVIERLRTEIAFLRQQIRSAESSDRRPGMTSERSDRPSDRENELHNQLLDVQESYNALSQRHAKLVSELTRSTEPLDQVNIVGESAVDRLKRSQANQEMIEQVVMEYEKTIQSLETNLSNTRSSLANTESNLLEKETKCAYIETMNQQLNARVQKLMDRESNTEQYLNDLEAKLDDQSSGGERNDAIISDLRKEIARIRESETNAEDYICTLEERLAESDQDMEIMQREIERLQHLVERQRSLGKLDNLLYELDHIQDRDGKVKAGNSTQTNGHADAHADGHQEDLEGAEAIELPAQDEDELLEHAENSPEQMPAESDEAGLAKLETALAQQEGLQAEQLQDPLPSPAQSKFITEKFESVSQELFDLRLEHESTVNELDLLSAKYQEALRTLAEMQDSIDQDRQSAVSPQEAGVHENTADEAFLAEAETQEEDDGQQEPSSRSLSSELSLAGESSTSTDTDITPMSKQTHSVEVQAREVEKLQSLLAEHERNLKEVSEQYAQLQNDHKEALTTVDRLKSQMKQTRPASPGTPGMLRRMTSQTGTGVDRGQRSVTSLRALIAEEFESKPDRMETAEVHLSAANTELQARLERIQALEAEVKNAKKEMEVKSTIISGLTRERTSIKAGSPVDLNMVSQLRDQIIQKETELKSMHESYARREQELQEEIQRVIGEKANVQTPPPSPGHEERIDALNQQLDELKLQLESSQRAVEEGQKNYNRTKAELEIALASVATLKAQQTSGEGDAALARAAAADAMQTERDNYEELINSLKQQVEEQQTVNADHAAKNSELRQLHAALTKDYDSSADMVKSQQREITTLRAEIADLQEKVKHAKAQVQLHKQSLKSLHDAHANEIEEMKLAHGGALAGYDDQLSEMIKKHEKLEATYKKDLEHALSTVQKLVSGAQEALGHPTTADMLANHIQDLVEEKRAMEKANARLTGTNAELERQLDGRQSLLELEEELENANTKINHYQETIRSLANEVGNHEETIREKEALLKKAEANLQAVEAEKAKKMVMIEELEQQLQNSFDQHHNRLSVIQAQGNQALIEAQQRIALLEQDLNQRASINEAGSDSGSRTQTMKSQHRPQSPQAEAARSNSMTSNLRKSASIASLPSPPPAIPLPPLPALPGGLQITSPTPAPSTVASNPSPPQSRHASKEVALPVTPVSGTVVSTNSRDRSDTRRQSVLLEEQENRLRTIEKHLHAEKQLTATLEEALVDLETQSNKLRVDAENWKKKAWAMEEELSGLKKERKSERLSVQAVEEEVKKRREAEAARAQLEERMRLLTVGKDGKTKKRKGTSLNCF</sequence>
<gene>
    <name evidence="10" type="ORF">CLCR_05338</name>
</gene>
<dbReference type="STRING" id="86049.A0A1C1C9A0"/>
<dbReference type="GO" id="GO:0005875">
    <property type="term" value="C:microtubule associated complex"/>
    <property type="evidence" value="ECO:0007669"/>
    <property type="project" value="TreeGrafter"/>
</dbReference>
<comment type="subcellular location">
    <subcellularLocation>
        <location evidence="1">Cytoplasm</location>
    </subcellularLocation>
</comment>
<organism evidence="10 11">
    <name type="scientific">Cladophialophora carrionii</name>
    <dbReference type="NCBI Taxonomy" id="86049"/>
    <lineage>
        <taxon>Eukaryota</taxon>
        <taxon>Fungi</taxon>
        <taxon>Dikarya</taxon>
        <taxon>Ascomycota</taxon>
        <taxon>Pezizomycotina</taxon>
        <taxon>Eurotiomycetes</taxon>
        <taxon>Chaetothyriomycetidae</taxon>
        <taxon>Chaetothyriales</taxon>
        <taxon>Herpotrichiellaceae</taxon>
        <taxon>Cladophialophora</taxon>
    </lineage>
</organism>
<feature type="coiled-coil region" evidence="7">
    <location>
        <begin position="1245"/>
        <end position="1378"/>
    </location>
</feature>
<dbReference type="GO" id="GO:0003777">
    <property type="term" value="F:microtubule motor activity"/>
    <property type="evidence" value="ECO:0007669"/>
    <property type="project" value="InterPro"/>
</dbReference>
<reference evidence="11" key="1">
    <citation type="submission" date="2015-07" db="EMBL/GenBank/DDBJ databases">
        <authorList>
            <person name="Teixeira M.M."/>
            <person name="Souza R.C."/>
            <person name="Almeida L.G."/>
            <person name="Vicente V.A."/>
            <person name="de Hoog S."/>
            <person name="Bocca A.L."/>
            <person name="de Almeida S.R."/>
            <person name="Vasconcelos A.T."/>
            <person name="Felipe M.S."/>
        </authorList>
    </citation>
    <scope>NUCLEOTIDE SEQUENCE [LARGE SCALE GENOMIC DNA]</scope>
    <source>
        <strain evidence="11">KSF</strain>
    </source>
</reference>
<evidence type="ECO:0000256" key="7">
    <source>
        <dbReference type="SAM" id="Coils"/>
    </source>
</evidence>
<dbReference type="InterPro" id="IPR027417">
    <property type="entry name" value="P-loop_NTPase"/>
</dbReference>
<dbReference type="Gene3D" id="1.10.287.1490">
    <property type="match status" value="2"/>
</dbReference>
<evidence type="ECO:0000256" key="6">
    <source>
        <dbReference type="PROSITE-ProRule" id="PRU00283"/>
    </source>
</evidence>
<feature type="coiled-coil region" evidence="7">
    <location>
        <begin position="589"/>
        <end position="665"/>
    </location>
</feature>
<dbReference type="PANTHER" id="PTHR47969">
    <property type="entry name" value="CHROMOSOME-ASSOCIATED KINESIN KIF4A-RELATED"/>
    <property type="match status" value="1"/>
</dbReference>
<keyword evidence="2" id="KW-0963">Cytoplasm</keyword>
<dbReference type="InterPro" id="IPR027640">
    <property type="entry name" value="Kinesin-like_fam"/>
</dbReference>
<dbReference type="VEuPathDB" id="FungiDB:CLCR_05338"/>
<evidence type="ECO:0000256" key="2">
    <source>
        <dbReference type="ARBA" id="ARBA00022490"/>
    </source>
</evidence>
<feature type="domain" description="Kinesin motor" evidence="9">
    <location>
        <begin position="67"/>
        <end position="476"/>
    </location>
</feature>
<evidence type="ECO:0000313" key="10">
    <source>
        <dbReference type="EMBL" id="OCT45022.1"/>
    </source>
</evidence>
<dbReference type="PROSITE" id="PS00411">
    <property type="entry name" value="KINESIN_MOTOR_1"/>
    <property type="match status" value="1"/>
</dbReference>
<dbReference type="Gene3D" id="3.40.850.10">
    <property type="entry name" value="Kinesin motor domain"/>
    <property type="match status" value="1"/>
</dbReference>
<feature type="region of interest" description="Disordered" evidence="8">
    <location>
        <begin position="1"/>
        <end position="66"/>
    </location>
</feature>
<dbReference type="EMBL" id="LGRB01000020">
    <property type="protein sequence ID" value="OCT45022.1"/>
    <property type="molecule type" value="Genomic_DNA"/>
</dbReference>
<dbReference type="VEuPathDB" id="FungiDB:G647_07695"/>
<dbReference type="InterPro" id="IPR036961">
    <property type="entry name" value="Kinesin_motor_dom_sf"/>
</dbReference>